<reference evidence="2 3" key="1">
    <citation type="submission" date="2018-09" db="EMBL/GenBank/DDBJ databases">
        <authorList>
            <person name="Zhu H."/>
        </authorList>
    </citation>
    <scope>NUCLEOTIDE SEQUENCE [LARGE SCALE GENOMIC DNA]</scope>
    <source>
        <strain evidence="2 3">K2R10-39</strain>
    </source>
</reference>
<keyword evidence="1" id="KW-1133">Transmembrane helix</keyword>
<keyword evidence="1" id="KW-0472">Membrane</keyword>
<keyword evidence="1" id="KW-0812">Transmembrane</keyword>
<organism evidence="2 3">
    <name type="scientific">Noviherbaspirillum cavernae</name>
    <dbReference type="NCBI Taxonomy" id="2320862"/>
    <lineage>
        <taxon>Bacteria</taxon>
        <taxon>Pseudomonadati</taxon>
        <taxon>Pseudomonadota</taxon>
        <taxon>Betaproteobacteria</taxon>
        <taxon>Burkholderiales</taxon>
        <taxon>Oxalobacteraceae</taxon>
        <taxon>Noviherbaspirillum</taxon>
    </lineage>
</organism>
<dbReference type="AlphaFoldDB" id="A0A418WYG0"/>
<gene>
    <name evidence="2" type="ORF">D3870_03935</name>
</gene>
<dbReference type="EMBL" id="QYUN01000002">
    <property type="protein sequence ID" value="RJG05280.1"/>
    <property type="molecule type" value="Genomic_DNA"/>
</dbReference>
<keyword evidence="3" id="KW-1185">Reference proteome</keyword>
<dbReference type="Proteomes" id="UP000285190">
    <property type="component" value="Unassembled WGS sequence"/>
</dbReference>
<name>A0A418WYG0_9BURK</name>
<dbReference type="InterPro" id="IPR014717">
    <property type="entry name" value="Transl_elong_EF1B/ribsomal_bS6"/>
</dbReference>
<sequence>MKSFRLGSRILQMRLALARVGWIQGIACLLCLIGVSAWLLGLPQLRVRIDAQHLALVRTQQLLQATRQTLVVAPRPVGEARLAAFYDSLGEAKYVEQQIKTLFAIAGKTGLMLRTAEYRLGESKDGHFQTYQVVFPVKGSYSALRQFCEQLLLAIPFASLDELTFKREAIGNPALEARVRLTLYLTDAPLSKDKEALMTRDAEL</sequence>
<dbReference type="Gene3D" id="3.30.70.60">
    <property type="match status" value="1"/>
</dbReference>
<dbReference type="OrthoDB" id="9096701at2"/>
<proteinExistence type="predicted"/>
<evidence type="ECO:0000256" key="1">
    <source>
        <dbReference type="SAM" id="Phobius"/>
    </source>
</evidence>
<evidence type="ECO:0000313" key="3">
    <source>
        <dbReference type="Proteomes" id="UP000285190"/>
    </source>
</evidence>
<feature type="transmembrane region" description="Helical" evidence="1">
    <location>
        <begin position="20"/>
        <end position="40"/>
    </location>
</feature>
<accession>A0A418WYG0</accession>
<dbReference type="RefSeq" id="WP_119736842.1">
    <property type="nucleotide sequence ID" value="NZ_QYUN01000002.1"/>
</dbReference>
<evidence type="ECO:0008006" key="4">
    <source>
        <dbReference type="Google" id="ProtNLM"/>
    </source>
</evidence>
<comment type="caution">
    <text evidence="2">The sequence shown here is derived from an EMBL/GenBank/DDBJ whole genome shotgun (WGS) entry which is preliminary data.</text>
</comment>
<evidence type="ECO:0000313" key="2">
    <source>
        <dbReference type="EMBL" id="RJG05280.1"/>
    </source>
</evidence>
<protein>
    <recommendedName>
        <fullName evidence="4">Pilus assembly protein PilO</fullName>
    </recommendedName>
</protein>